<proteinExistence type="predicted"/>
<feature type="compositionally biased region" description="Basic and acidic residues" evidence="1">
    <location>
        <begin position="44"/>
        <end position="54"/>
    </location>
</feature>
<feature type="region of interest" description="Disordered" evidence="1">
    <location>
        <begin position="1"/>
        <end position="56"/>
    </location>
</feature>
<reference evidence="3" key="1">
    <citation type="journal article" date="2020" name="Fungal Divers.">
        <title>Resolving the Mortierellaceae phylogeny through synthesis of multi-gene phylogenetics and phylogenomics.</title>
        <authorList>
            <person name="Vandepol N."/>
            <person name="Liber J."/>
            <person name="Desiro A."/>
            <person name="Na H."/>
            <person name="Kennedy M."/>
            <person name="Barry K."/>
            <person name="Grigoriev I.V."/>
            <person name="Miller A.N."/>
            <person name="O'Donnell K."/>
            <person name="Stajich J.E."/>
            <person name="Bonito G."/>
        </authorList>
    </citation>
    <scope>NUCLEOTIDE SEQUENCE</scope>
    <source>
        <strain evidence="3">CK1249</strain>
    </source>
</reference>
<evidence type="ECO:0008006" key="5">
    <source>
        <dbReference type="Google" id="ProtNLM"/>
    </source>
</evidence>
<dbReference type="EMBL" id="JAAAHY010000469">
    <property type="protein sequence ID" value="KAF9963434.1"/>
    <property type="molecule type" value="Genomic_DNA"/>
</dbReference>
<comment type="caution">
    <text evidence="3">The sequence shown here is derived from an EMBL/GenBank/DDBJ whole genome shotgun (WGS) entry which is preliminary data.</text>
</comment>
<keyword evidence="4" id="KW-1185">Reference proteome</keyword>
<feature type="transmembrane region" description="Helical" evidence="2">
    <location>
        <begin position="75"/>
        <end position="93"/>
    </location>
</feature>
<evidence type="ECO:0000313" key="3">
    <source>
        <dbReference type="EMBL" id="KAF9963434.1"/>
    </source>
</evidence>
<keyword evidence="2" id="KW-1133">Transmembrane helix</keyword>
<organism evidence="3 4">
    <name type="scientific">Mortierella alpina</name>
    <name type="common">Oleaginous fungus</name>
    <name type="synonym">Mortierella renispora</name>
    <dbReference type="NCBI Taxonomy" id="64518"/>
    <lineage>
        <taxon>Eukaryota</taxon>
        <taxon>Fungi</taxon>
        <taxon>Fungi incertae sedis</taxon>
        <taxon>Mucoromycota</taxon>
        <taxon>Mortierellomycotina</taxon>
        <taxon>Mortierellomycetes</taxon>
        <taxon>Mortierellales</taxon>
        <taxon>Mortierellaceae</taxon>
        <taxon>Mortierella</taxon>
    </lineage>
</organism>
<name>A0A9P6J622_MORAP</name>
<dbReference type="AlphaFoldDB" id="A0A9P6J622"/>
<evidence type="ECO:0000256" key="2">
    <source>
        <dbReference type="SAM" id="Phobius"/>
    </source>
</evidence>
<evidence type="ECO:0000313" key="4">
    <source>
        <dbReference type="Proteomes" id="UP000738359"/>
    </source>
</evidence>
<dbReference type="OrthoDB" id="2404401at2759"/>
<protein>
    <recommendedName>
        <fullName evidence="5">Adhesin domain-containing protein</fullName>
    </recommendedName>
</protein>
<evidence type="ECO:0000256" key="1">
    <source>
        <dbReference type="SAM" id="MobiDB-lite"/>
    </source>
</evidence>
<accession>A0A9P6J622</accession>
<keyword evidence="2" id="KW-0472">Membrane</keyword>
<dbReference type="Proteomes" id="UP000738359">
    <property type="component" value="Unassembled WGS sequence"/>
</dbReference>
<gene>
    <name evidence="3" type="ORF">BGZ70_007421</name>
</gene>
<sequence>MAKQQAVDDFGAPEMQASETQGNSGSPPAYSPPSNQADESQPLLRDHASRENSRRSSSAAVRRWFNSVRPTIKRASPLLIVLGVIALLIIFMIPRDAEVTTLNQTIDAALYRGLSFKLDRGISGDIVVSRSRNVSDTDIRVFVSMKASTSLMLESMAASVDLDPYTSVAKSRVFVNMTDPDLKKALARNCTWVDVRIIFPFTLDKGFKSLEIDSSRKGSVLVLLEDLELKEKLVIYAREGSIAVRDVRVGTEVKLEAERGDIEVHRLWADERVVAKASGSVVMDMGETSQYLDLEAISTKNAAVAILTKAFHGHVSLKSKRMPEVIARCCFYVTYTTNHTMEGFFTPNGYEPLFLPRVELSAKVLAKVVIARQN</sequence>
<feature type="compositionally biased region" description="Polar residues" evidence="1">
    <location>
        <begin position="17"/>
        <end position="39"/>
    </location>
</feature>
<keyword evidence="2" id="KW-0812">Transmembrane</keyword>